<evidence type="ECO:0000313" key="1">
    <source>
        <dbReference type="EMBL" id="CDW22697.1"/>
    </source>
</evidence>
<feature type="non-terminal residue" evidence="1">
    <location>
        <position position="1"/>
    </location>
</feature>
<name>A0A0K2TAU8_LEPSM</name>
<sequence>FIEKKCRNPCIFHNQTQANTPLKTGPVCKSVIPNLPLTVEPLGVIFWEEVIFYISSEKTYLYDVNNLTCRPLVRNHCCRK</sequence>
<dbReference type="EMBL" id="HACA01005336">
    <property type="protein sequence ID" value="CDW22697.1"/>
    <property type="molecule type" value="Transcribed_RNA"/>
</dbReference>
<protein>
    <submittedName>
        <fullName evidence="1">Uncharacterized protein</fullName>
    </submittedName>
</protein>
<reference evidence="1" key="1">
    <citation type="submission" date="2014-05" db="EMBL/GenBank/DDBJ databases">
        <authorList>
            <person name="Chronopoulou M."/>
        </authorList>
    </citation>
    <scope>NUCLEOTIDE SEQUENCE</scope>
    <source>
        <tissue evidence="1">Whole organism</tissue>
    </source>
</reference>
<dbReference type="AlphaFoldDB" id="A0A0K2TAU8"/>
<proteinExistence type="predicted"/>
<organism evidence="1">
    <name type="scientific">Lepeophtheirus salmonis</name>
    <name type="common">Salmon louse</name>
    <name type="synonym">Caligus salmonis</name>
    <dbReference type="NCBI Taxonomy" id="72036"/>
    <lineage>
        <taxon>Eukaryota</taxon>
        <taxon>Metazoa</taxon>
        <taxon>Ecdysozoa</taxon>
        <taxon>Arthropoda</taxon>
        <taxon>Crustacea</taxon>
        <taxon>Multicrustacea</taxon>
        <taxon>Hexanauplia</taxon>
        <taxon>Copepoda</taxon>
        <taxon>Siphonostomatoida</taxon>
        <taxon>Caligidae</taxon>
        <taxon>Lepeophtheirus</taxon>
    </lineage>
</organism>
<accession>A0A0K2TAU8</accession>